<evidence type="ECO:0000313" key="2">
    <source>
        <dbReference type="EMBL" id="KAK3759326.1"/>
    </source>
</evidence>
<name>A0AAE0YZE8_9GAST</name>
<keyword evidence="3" id="KW-1185">Reference proteome</keyword>
<dbReference type="AlphaFoldDB" id="A0AAE0YZE8"/>
<reference evidence="2" key="1">
    <citation type="journal article" date="2023" name="G3 (Bethesda)">
        <title>A reference genome for the long-term kleptoplast-retaining sea slug Elysia crispata morphotype clarki.</title>
        <authorList>
            <person name="Eastman K.E."/>
            <person name="Pendleton A.L."/>
            <person name="Shaikh M.A."/>
            <person name="Suttiyut T."/>
            <person name="Ogas R."/>
            <person name="Tomko P."/>
            <person name="Gavelis G."/>
            <person name="Widhalm J.R."/>
            <person name="Wisecaver J.H."/>
        </authorList>
    </citation>
    <scope>NUCLEOTIDE SEQUENCE</scope>
    <source>
        <strain evidence="2">ECLA1</strain>
    </source>
</reference>
<feature type="region of interest" description="Disordered" evidence="1">
    <location>
        <begin position="28"/>
        <end position="53"/>
    </location>
</feature>
<evidence type="ECO:0000256" key="1">
    <source>
        <dbReference type="SAM" id="MobiDB-lite"/>
    </source>
</evidence>
<gene>
    <name evidence="2" type="ORF">RRG08_058138</name>
</gene>
<comment type="caution">
    <text evidence="2">The sequence shown here is derived from an EMBL/GenBank/DDBJ whole genome shotgun (WGS) entry which is preliminary data.</text>
</comment>
<proteinExistence type="predicted"/>
<accession>A0AAE0YZE8</accession>
<organism evidence="2 3">
    <name type="scientific">Elysia crispata</name>
    <name type="common">lettuce slug</name>
    <dbReference type="NCBI Taxonomy" id="231223"/>
    <lineage>
        <taxon>Eukaryota</taxon>
        <taxon>Metazoa</taxon>
        <taxon>Spiralia</taxon>
        <taxon>Lophotrochozoa</taxon>
        <taxon>Mollusca</taxon>
        <taxon>Gastropoda</taxon>
        <taxon>Heterobranchia</taxon>
        <taxon>Euthyneura</taxon>
        <taxon>Panpulmonata</taxon>
        <taxon>Sacoglossa</taxon>
        <taxon>Placobranchoidea</taxon>
        <taxon>Plakobranchidae</taxon>
        <taxon>Elysia</taxon>
    </lineage>
</organism>
<protein>
    <submittedName>
        <fullName evidence="2">Uncharacterized protein</fullName>
    </submittedName>
</protein>
<evidence type="ECO:0000313" key="3">
    <source>
        <dbReference type="Proteomes" id="UP001283361"/>
    </source>
</evidence>
<dbReference type="EMBL" id="JAWDGP010005138">
    <property type="protein sequence ID" value="KAK3759326.1"/>
    <property type="molecule type" value="Genomic_DNA"/>
</dbReference>
<dbReference type="Proteomes" id="UP001283361">
    <property type="component" value="Unassembled WGS sequence"/>
</dbReference>
<sequence>MEWMGEHSSDTRLAHAMMPYLPQVLQTRNQAQKTEGEIKSRAPIATNQIPRQSSFAEGRKMACRVLLVRHLPRLPEGERTSGIGFSGHLEILSDRWSVDRYGMFSIS</sequence>